<feature type="transmembrane region" description="Helical" evidence="1">
    <location>
        <begin position="365"/>
        <end position="389"/>
    </location>
</feature>
<evidence type="ECO:0000256" key="1">
    <source>
        <dbReference type="SAM" id="Phobius"/>
    </source>
</evidence>
<feature type="transmembrane region" description="Helical" evidence="1">
    <location>
        <begin position="320"/>
        <end position="345"/>
    </location>
</feature>
<gene>
    <name evidence="2" type="ORF">COV24_01170</name>
</gene>
<keyword evidence="1" id="KW-0812">Transmembrane</keyword>
<accession>A0A2H0RB55</accession>
<dbReference type="InterPro" id="IPR036249">
    <property type="entry name" value="Thioredoxin-like_sf"/>
</dbReference>
<dbReference type="AlphaFoldDB" id="A0A2H0RB55"/>
<dbReference type="Gene3D" id="3.40.30.10">
    <property type="entry name" value="Glutaredoxin"/>
    <property type="match status" value="1"/>
</dbReference>
<name>A0A2H0RB55_UNCKA</name>
<evidence type="ECO:0000313" key="2">
    <source>
        <dbReference type="EMBL" id="PIR43748.1"/>
    </source>
</evidence>
<dbReference type="SUPFAM" id="SSF52833">
    <property type="entry name" value="Thioredoxin-like"/>
    <property type="match status" value="1"/>
</dbReference>
<keyword evidence="1" id="KW-0472">Membrane</keyword>
<feature type="transmembrane region" description="Helical" evidence="1">
    <location>
        <begin position="264"/>
        <end position="285"/>
    </location>
</feature>
<feature type="transmembrane region" description="Helical" evidence="1">
    <location>
        <begin position="233"/>
        <end position="258"/>
    </location>
</feature>
<evidence type="ECO:0008006" key="4">
    <source>
        <dbReference type="Google" id="ProtNLM"/>
    </source>
</evidence>
<evidence type="ECO:0000313" key="3">
    <source>
        <dbReference type="Proteomes" id="UP000230214"/>
    </source>
</evidence>
<organism evidence="2 3">
    <name type="scientific">candidate division WWE3 bacterium CG10_big_fil_rev_8_21_14_0_10_32_10</name>
    <dbReference type="NCBI Taxonomy" id="1975090"/>
    <lineage>
        <taxon>Bacteria</taxon>
        <taxon>Katanobacteria</taxon>
    </lineage>
</organism>
<dbReference type="EMBL" id="PCXU01000012">
    <property type="protein sequence ID" value="PIR43748.1"/>
    <property type="molecule type" value="Genomic_DNA"/>
</dbReference>
<dbReference type="Proteomes" id="UP000230214">
    <property type="component" value="Unassembled WGS sequence"/>
</dbReference>
<sequence length="427" mass="48485">MLKLIKIFLFLLLALLITGNSFIKAQEIKQKPVYVFYSNTCPHCKNEMEFLSELTKSREDIVITSYEISEPQTQFILRNTGAVLKKSVQGVPFTVIDNKVFIGFYTPETTGQDIIHVLDSKEFNKEDVVSKVLELDGNKKTLSESEIASIRNQIFPQPSVQENNKANKIVEETKNQGETEQNIPFLGKVNLANYSLPVITIILGFIDGFNPCAMWTLLFLISLLLGMKNRKKMWVLGITFIVSSAFIYFLFMSAWLNLFLFIGYIYWVRIIIGLFALIAGLYQLLDTYKHKDQTGCSTANSQKYRKVFDKLEKITNNKKLFLAIVGIILLAFAVNLVELICSAGLPAIYTQVLSLNEVSISSKYLYLLLYILFFMIDDLIVFVVAMITLQSVGIETRYGKYSKVIGGIIMIIIAFLLIFKPELLSFA</sequence>
<feature type="transmembrane region" description="Helical" evidence="1">
    <location>
        <begin position="194"/>
        <end position="221"/>
    </location>
</feature>
<protein>
    <recommendedName>
        <fullName evidence="4">Thioredoxin domain-containing protein</fullName>
    </recommendedName>
</protein>
<keyword evidence="1" id="KW-1133">Transmembrane helix</keyword>
<proteinExistence type="predicted"/>
<reference evidence="2 3" key="1">
    <citation type="submission" date="2017-09" db="EMBL/GenBank/DDBJ databases">
        <title>Depth-based differentiation of microbial function through sediment-hosted aquifers and enrichment of novel symbionts in the deep terrestrial subsurface.</title>
        <authorList>
            <person name="Probst A.J."/>
            <person name="Ladd B."/>
            <person name="Jarett J.K."/>
            <person name="Geller-Mcgrath D.E."/>
            <person name="Sieber C.M."/>
            <person name="Emerson J.B."/>
            <person name="Anantharaman K."/>
            <person name="Thomas B.C."/>
            <person name="Malmstrom R."/>
            <person name="Stieglmeier M."/>
            <person name="Klingl A."/>
            <person name="Woyke T."/>
            <person name="Ryan C.M."/>
            <person name="Banfield J.F."/>
        </authorList>
    </citation>
    <scope>NUCLEOTIDE SEQUENCE [LARGE SCALE GENOMIC DNA]</scope>
    <source>
        <strain evidence="2">CG10_big_fil_rev_8_21_14_0_10_32_10</strain>
    </source>
</reference>
<feature type="transmembrane region" description="Helical" evidence="1">
    <location>
        <begin position="401"/>
        <end position="419"/>
    </location>
</feature>
<comment type="caution">
    <text evidence="2">The sequence shown here is derived from an EMBL/GenBank/DDBJ whole genome shotgun (WGS) entry which is preliminary data.</text>
</comment>